<feature type="domain" description="SH3b" evidence="6">
    <location>
        <begin position="39"/>
        <end position="106"/>
    </location>
</feature>
<evidence type="ECO:0000256" key="2">
    <source>
        <dbReference type="ARBA" id="ARBA00022670"/>
    </source>
</evidence>
<dbReference type="InterPro" id="IPR038765">
    <property type="entry name" value="Papain-like_cys_pep_sf"/>
</dbReference>
<evidence type="ECO:0000313" key="8">
    <source>
        <dbReference type="EMBL" id="MEL5989414.1"/>
    </source>
</evidence>
<evidence type="ECO:0000259" key="6">
    <source>
        <dbReference type="PROSITE" id="PS51781"/>
    </source>
</evidence>
<sequence>MFKKLVISTIATGAIALSSLFGATTDASAATSKAVQYSATKYVYSGDGSLNMRSSATVNSKVVKTLKNGNKVKLSSKKVVNGTTWVYGTYTGKSGWMNAKYLSSKKVKKASNNGSALISYGSQFLGTPYVWGGTTPRGFDCSGFTSYVYKNKAGKSIPRTSGAQYAASKKVSRSQLQAGDLVFFSVGSSRITHVAMYAGNGQLLHAAGNRVQYQSLSGYWDRYVVGYGRF</sequence>
<dbReference type="SUPFAM" id="SSF54001">
    <property type="entry name" value="Cysteine proteinases"/>
    <property type="match status" value="1"/>
</dbReference>
<dbReference type="PROSITE" id="PS51781">
    <property type="entry name" value="SH3B"/>
    <property type="match status" value="1"/>
</dbReference>
<dbReference type="Pfam" id="PF08239">
    <property type="entry name" value="SH3_3"/>
    <property type="match status" value="1"/>
</dbReference>
<dbReference type="SMART" id="SM00287">
    <property type="entry name" value="SH3b"/>
    <property type="match status" value="1"/>
</dbReference>
<dbReference type="Gene3D" id="3.90.1720.10">
    <property type="entry name" value="endopeptidase domain like (from Nostoc punctiforme)"/>
    <property type="match status" value="1"/>
</dbReference>
<keyword evidence="3" id="KW-0378">Hydrolase</keyword>
<name>A0ABU9LPG6_9BACL</name>
<dbReference type="Proteomes" id="UP001398420">
    <property type="component" value="Unassembled WGS sequence"/>
</dbReference>
<keyword evidence="4" id="KW-0788">Thiol protease</keyword>
<comment type="caution">
    <text evidence="8">The sequence shown here is derived from an EMBL/GenBank/DDBJ whole genome shotgun (WGS) entry which is preliminary data.</text>
</comment>
<feature type="domain" description="NlpC/P60" evidence="7">
    <location>
        <begin position="111"/>
        <end position="230"/>
    </location>
</feature>
<evidence type="ECO:0000259" key="7">
    <source>
        <dbReference type="PROSITE" id="PS51935"/>
    </source>
</evidence>
<feature type="signal peptide" evidence="5">
    <location>
        <begin position="1"/>
        <end position="29"/>
    </location>
</feature>
<dbReference type="InterPro" id="IPR003646">
    <property type="entry name" value="SH3-like_bac-type"/>
</dbReference>
<protein>
    <submittedName>
        <fullName evidence="8">NlpC/P60 family protein</fullName>
    </submittedName>
</protein>
<dbReference type="PANTHER" id="PTHR47053">
    <property type="entry name" value="MUREIN DD-ENDOPEPTIDASE MEPH-RELATED"/>
    <property type="match status" value="1"/>
</dbReference>
<dbReference type="InterPro" id="IPR051202">
    <property type="entry name" value="Peptidase_C40"/>
</dbReference>
<dbReference type="Gene3D" id="2.30.30.40">
    <property type="entry name" value="SH3 Domains"/>
    <property type="match status" value="1"/>
</dbReference>
<organism evidence="8 9">
    <name type="scientific">Kurthia gibsonii</name>
    <dbReference type="NCBI Taxonomy" id="33946"/>
    <lineage>
        <taxon>Bacteria</taxon>
        <taxon>Bacillati</taxon>
        <taxon>Bacillota</taxon>
        <taxon>Bacilli</taxon>
        <taxon>Bacillales</taxon>
        <taxon>Caryophanaceae</taxon>
        <taxon>Kurthia</taxon>
    </lineage>
</organism>
<evidence type="ECO:0000256" key="3">
    <source>
        <dbReference type="ARBA" id="ARBA00022801"/>
    </source>
</evidence>
<dbReference type="InterPro" id="IPR000064">
    <property type="entry name" value="NLP_P60_dom"/>
</dbReference>
<feature type="chain" id="PRO_5045963322" evidence="5">
    <location>
        <begin position="30"/>
        <end position="230"/>
    </location>
</feature>
<dbReference type="EMBL" id="JBCEWA010000012">
    <property type="protein sequence ID" value="MEL5989414.1"/>
    <property type="molecule type" value="Genomic_DNA"/>
</dbReference>
<comment type="similarity">
    <text evidence="1">Belongs to the peptidase C40 family.</text>
</comment>
<keyword evidence="2" id="KW-0645">Protease</keyword>
<dbReference type="Pfam" id="PF00877">
    <property type="entry name" value="NLPC_P60"/>
    <property type="match status" value="1"/>
</dbReference>
<evidence type="ECO:0000313" key="9">
    <source>
        <dbReference type="Proteomes" id="UP001398420"/>
    </source>
</evidence>
<evidence type="ECO:0000256" key="5">
    <source>
        <dbReference type="SAM" id="SignalP"/>
    </source>
</evidence>
<evidence type="ECO:0000256" key="4">
    <source>
        <dbReference type="ARBA" id="ARBA00022807"/>
    </source>
</evidence>
<dbReference type="PROSITE" id="PS51935">
    <property type="entry name" value="NLPC_P60"/>
    <property type="match status" value="1"/>
</dbReference>
<evidence type="ECO:0000256" key="1">
    <source>
        <dbReference type="ARBA" id="ARBA00007074"/>
    </source>
</evidence>
<gene>
    <name evidence="8" type="ORF">AAF454_13455</name>
</gene>
<keyword evidence="9" id="KW-1185">Reference proteome</keyword>
<keyword evidence="5" id="KW-0732">Signal</keyword>
<dbReference type="RefSeq" id="WP_068455643.1">
    <property type="nucleotide sequence ID" value="NZ_JALKQX010000004.1"/>
</dbReference>
<reference evidence="8 9" key="1">
    <citation type="submission" date="2024-04" db="EMBL/GenBank/DDBJ databases">
        <authorList>
            <person name="Wu Y.S."/>
            <person name="Zhang L."/>
        </authorList>
    </citation>
    <scope>NUCLEOTIDE SEQUENCE [LARGE SCALE GENOMIC DNA]</scope>
    <source>
        <strain evidence="8 9">KG-01</strain>
    </source>
</reference>
<accession>A0ABU9LPG6</accession>
<dbReference type="PANTHER" id="PTHR47053:SF1">
    <property type="entry name" value="MUREIN DD-ENDOPEPTIDASE MEPH-RELATED"/>
    <property type="match status" value="1"/>
</dbReference>
<proteinExistence type="inferred from homology"/>